<accession>A0ABR4G4B0</accession>
<dbReference type="Gene3D" id="3.40.50.300">
    <property type="entry name" value="P-loop containing nucleotide triphosphate hydrolases"/>
    <property type="match status" value="1"/>
</dbReference>
<keyword evidence="2" id="KW-0342">GTP-binding</keyword>
<keyword evidence="3" id="KW-0378">Hydrolase</keyword>
<name>A0ABR4G4B0_9EURO</name>
<sequence>MFKGLSRWLFGSTEYPVLIVGNNESGKTTLLYRLKLDNFVTTCPTIGFNCETIEYPRGWHWQMWDVGAGCDRIYPLLRFYLKPETLVLFLHNCADTNEPVAPEWLRHFLWDMVEAKTKYIWIVPTRQEDLEERETYLEGLRQIYEKELSQVRSYVQYKVLQHKVSAKTGEGLEEVMAELHRTMSLNSGVASRRPGKSEVQLKEAPTSEEELRALIEKEGSEDAMDSKSFWETFLSADIPAWDHRSHLKAGYIIALESAEKGESIFTTADTFIAHLNRLKEAHPERFRNTQHQTMTIFWLAQLQLAIWNYKIDKDLDQFPSWFDFQDVLLHTPSLRNTKLWSLYYTKDLLFSPQARESWTAPDLQQFPTLKPSPVKAEHGIQNKEENGDRLLRFAFAIVQHIQASGLRRGAVVKDALASLETTTIRLRTVDSTIPPYSETQAYFWIQVVHAALQSLANEVESSDDLSEKSYRVVSASHLSFSNFTLLFDITPETWKDYYSSKIWNSVAARMEFVPPDRKLLPNVIGVSPDAHKKATI</sequence>
<organism evidence="3 4">
    <name type="scientific">Aspergillus keveii</name>
    <dbReference type="NCBI Taxonomy" id="714993"/>
    <lineage>
        <taxon>Eukaryota</taxon>
        <taxon>Fungi</taxon>
        <taxon>Dikarya</taxon>
        <taxon>Ascomycota</taxon>
        <taxon>Pezizomycotina</taxon>
        <taxon>Eurotiomycetes</taxon>
        <taxon>Eurotiomycetidae</taxon>
        <taxon>Eurotiales</taxon>
        <taxon>Aspergillaceae</taxon>
        <taxon>Aspergillus</taxon>
        <taxon>Aspergillus subgen. Nidulantes</taxon>
    </lineage>
</organism>
<dbReference type="SUPFAM" id="SSF52540">
    <property type="entry name" value="P-loop containing nucleoside triphosphate hydrolases"/>
    <property type="match status" value="1"/>
</dbReference>
<dbReference type="PANTHER" id="PTHR11711">
    <property type="entry name" value="ADP RIBOSYLATION FACTOR-RELATED"/>
    <property type="match status" value="1"/>
</dbReference>
<dbReference type="InterPro" id="IPR006689">
    <property type="entry name" value="Small_GTPase_ARF/SAR"/>
</dbReference>
<protein>
    <submittedName>
        <fullName evidence="3">P-loop containing nucleoside triphosphate hydrolase protein</fullName>
    </submittedName>
</protein>
<keyword evidence="4" id="KW-1185">Reference proteome</keyword>
<dbReference type="Proteomes" id="UP001610563">
    <property type="component" value="Unassembled WGS sequence"/>
</dbReference>
<dbReference type="PROSITE" id="PS51417">
    <property type="entry name" value="ARF"/>
    <property type="match status" value="1"/>
</dbReference>
<evidence type="ECO:0000313" key="3">
    <source>
        <dbReference type="EMBL" id="KAL2793855.1"/>
    </source>
</evidence>
<dbReference type="InterPro" id="IPR024156">
    <property type="entry name" value="Small_GTPase_ARF"/>
</dbReference>
<proteinExistence type="predicted"/>
<dbReference type="SMART" id="SM00177">
    <property type="entry name" value="ARF"/>
    <property type="match status" value="1"/>
</dbReference>
<evidence type="ECO:0000256" key="2">
    <source>
        <dbReference type="ARBA" id="ARBA00023134"/>
    </source>
</evidence>
<keyword evidence="1" id="KW-0547">Nucleotide-binding</keyword>
<dbReference type="EMBL" id="JBFTWV010000052">
    <property type="protein sequence ID" value="KAL2793855.1"/>
    <property type="molecule type" value="Genomic_DNA"/>
</dbReference>
<evidence type="ECO:0000256" key="1">
    <source>
        <dbReference type="ARBA" id="ARBA00022741"/>
    </source>
</evidence>
<comment type="caution">
    <text evidence="3">The sequence shown here is derived from an EMBL/GenBank/DDBJ whole genome shotgun (WGS) entry which is preliminary data.</text>
</comment>
<dbReference type="Pfam" id="PF00025">
    <property type="entry name" value="Arf"/>
    <property type="match status" value="1"/>
</dbReference>
<gene>
    <name evidence="3" type="ORF">BJX66DRAFT_338438</name>
</gene>
<dbReference type="InterPro" id="IPR027417">
    <property type="entry name" value="P-loop_NTPase"/>
</dbReference>
<dbReference type="GO" id="GO:0016787">
    <property type="term" value="F:hydrolase activity"/>
    <property type="evidence" value="ECO:0007669"/>
    <property type="project" value="UniProtKB-KW"/>
</dbReference>
<reference evidence="3 4" key="1">
    <citation type="submission" date="2024-07" db="EMBL/GenBank/DDBJ databases">
        <title>Section-level genome sequencing and comparative genomics of Aspergillus sections Usti and Cavernicolus.</title>
        <authorList>
            <consortium name="Lawrence Berkeley National Laboratory"/>
            <person name="Nybo J.L."/>
            <person name="Vesth T.C."/>
            <person name="Theobald S."/>
            <person name="Frisvad J.C."/>
            <person name="Larsen T.O."/>
            <person name="Kjaerboelling I."/>
            <person name="Rothschild-Mancinelli K."/>
            <person name="Lyhne E.K."/>
            <person name="Kogle M.E."/>
            <person name="Barry K."/>
            <person name="Clum A."/>
            <person name="Na H."/>
            <person name="Ledsgaard L."/>
            <person name="Lin J."/>
            <person name="Lipzen A."/>
            <person name="Kuo A."/>
            <person name="Riley R."/>
            <person name="Mondo S."/>
            <person name="Labutti K."/>
            <person name="Haridas S."/>
            <person name="Pangalinan J."/>
            <person name="Salamov A.A."/>
            <person name="Simmons B.A."/>
            <person name="Magnuson J.K."/>
            <person name="Chen J."/>
            <person name="Drula E."/>
            <person name="Henrissat B."/>
            <person name="Wiebenga A."/>
            <person name="Lubbers R.J."/>
            <person name="Gomes A.C."/>
            <person name="Makela M.R."/>
            <person name="Stajich J."/>
            <person name="Grigoriev I.V."/>
            <person name="Mortensen U.H."/>
            <person name="De Vries R.P."/>
            <person name="Baker S.E."/>
            <person name="Andersen M.R."/>
        </authorList>
    </citation>
    <scope>NUCLEOTIDE SEQUENCE [LARGE SCALE GENOMIC DNA]</scope>
    <source>
        <strain evidence="3 4">CBS 209.92</strain>
    </source>
</reference>
<evidence type="ECO:0000313" key="4">
    <source>
        <dbReference type="Proteomes" id="UP001610563"/>
    </source>
</evidence>